<comment type="caution">
    <text evidence="1">The sequence shown here is derived from an EMBL/GenBank/DDBJ whole genome shotgun (WGS) entry which is preliminary data.</text>
</comment>
<dbReference type="EMBL" id="AFQE01000054">
    <property type="protein sequence ID" value="EGQ77273.1"/>
    <property type="molecule type" value="Genomic_DNA"/>
</dbReference>
<proteinExistence type="predicted"/>
<name>A0AA36XKS9_9NEIS</name>
<protein>
    <submittedName>
        <fullName evidence="1">Uncharacterized protein</fullName>
    </submittedName>
</protein>
<sequence length="45" mass="5213">MGKYLNAIRRACFQTTFCTETVAYGFKPALPHLKRRFIVDYSGLK</sequence>
<reference evidence="1 2" key="1">
    <citation type="submission" date="2011-05" db="EMBL/GenBank/DDBJ databases">
        <authorList>
            <person name="Muzny D."/>
            <person name="Qin X."/>
            <person name="Deng J."/>
            <person name="Jiang H."/>
            <person name="Liu Y."/>
            <person name="Qu J."/>
            <person name="Song X.-Z."/>
            <person name="Zhang L."/>
            <person name="Thornton R."/>
            <person name="Coyle M."/>
            <person name="Francisco L."/>
            <person name="Jackson L."/>
            <person name="Javaid M."/>
            <person name="Korchina V."/>
            <person name="Kovar C."/>
            <person name="Mata R."/>
            <person name="Mathew T."/>
            <person name="Ngo R."/>
            <person name="Nguyen L."/>
            <person name="Nguyen N."/>
            <person name="Okwuonu G."/>
            <person name="Ongeri F."/>
            <person name="Pham C."/>
            <person name="Simmons D."/>
            <person name="Wilczek-Boney K."/>
            <person name="Hale W."/>
            <person name="Jakkamsetti A."/>
            <person name="Pham P."/>
            <person name="Ruth R."/>
            <person name="San Lucas F."/>
            <person name="Warren J."/>
            <person name="Zhang J."/>
            <person name="Zhao Z."/>
            <person name="Zhou C."/>
            <person name="Zhu D."/>
            <person name="Lee S."/>
            <person name="Bess C."/>
            <person name="Blankenburg K."/>
            <person name="Forbes L."/>
            <person name="Fu Q."/>
            <person name="Gubbala S."/>
            <person name="Hirani K."/>
            <person name="Jayaseelan J.C."/>
            <person name="Lara F."/>
            <person name="Munidasa M."/>
            <person name="Palculict T."/>
            <person name="Patil S."/>
            <person name="Pu L.-L."/>
            <person name="Saada N."/>
            <person name="Tang L."/>
            <person name="Weissenberger G."/>
            <person name="Zhu Y."/>
            <person name="Hemphill L."/>
            <person name="Shang Y."/>
            <person name="Youmans B."/>
            <person name="Ayvaz T."/>
            <person name="Ross M."/>
            <person name="Santibanez J."/>
            <person name="Aqrawi P."/>
            <person name="Gross S."/>
            <person name="Joshi V."/>
            <person name="Fowler G."/>
            <person name="Nazareth L."/>
            <person name="Reid J."/>
            <person name="Worley K."/>
            <person name="Petrosino J."/>
            <person name="Highlander S."/>
            <person name="Gibbs R."/>
        </authorList>
    </citation>
    <scope>NUCLEOTIDE SEQUENCE [LARGE SCALE GENOMIC DNA]</scope>
    <source>
        <strain evidence="1 2">ATCC 33926</strain>
    </source>
</reference>
<dbReference type="AlphaFoldDB" id="A0AA36XKS9"/>
<evidence type="ECO:0000313" key="2">
    <source>
        <dbReference type="Proteomes" id="UP000004982"/>
    </source>
</evidence>
<evidence type="ECO:0000313" key="1">
    <source>
        <dbReference type="EMBL" id="EGQ77273.1"/>
    </source>
</evidence>
<organism evidence="1 2">
    <name type="scientific">Neisseria macacae ATCC 33926</name>
    <dbReference type="NCBI Taxonomy" id="997348"/>
    <lineage>
        <taxon>Bacteria</taxon>
        <taxon>Pseudomonadati</taxon>
        <taxon>Pseudomonadota</taxon>
        <taxon>Betaproteobacteria</taxon>
        <taxon>Neisseriales</taxon>
        <taxon>Neisseriaceae</taxon>
        <taxon>Neisseria</taxon>
    </lineage>
</organism>
<accession>A0AA36XKS9</accession>
<dbReference type="Proteomes" id="UP000004982">
    <property type="component" value="Unassembled WGS sequence"/>
</dbReference>
<gene>
    <name evidence="1" type="ORF">HMPREF9418_1154</name>
</gene>